<dbReference type="RefSeq" id="WP_166277460.1">
    <property type="nucleotide sequence ID" value="NZ_JAANNP010000001.1"/>
</dbReference>
<evidence type="ECO:0000313" key="4">
    <source>
        <dbReference type="Proteomes" id="UP000800981"/>
    </source>
</evidence>
<keyword evidence="4" id="KW-1185">Reference proteome</keyword>
<gene>
    <name evidence="3" type="ORF">G9H71_02795</name>
</gene>
<sequence length="175" mass="16475">MRTSALLATRAVAAATVPVSVLALAACGGGGSSSGTDAAAAPAASSAADGAAPPDGAGMPGGGRGGFDSEQFTQIRDCLTAAGISVPTPTARPDFTPGTGFTPRPDMTGRPTARPTDLPTGAPGQGGRGFGGGIGAVLQDPQAQAAITACGLEVPSVGSRGGATVAAPQSGSSQS</sequence>
<dbReference type="EMBL" id="JAANNP010000001">
    <property type="protein sequence ID" value="NHC12709.1"/>
    <property type="molecule type" value="Genomic_DNA"/>
</dbReference>
<feature type="signal peptide" evidence="2">
    <location>
        <begin position="1"/>
        <end position="25"/>
    </location>
</feature>
<keyword evidence="2" id="KW-0732">Signal</keyword>
<feature type="chain" id="PRO_5046403225" evidence="2">
    <location>
        <begin position="26"/>
        <end position="175"/>
    </location>
</feature>
<proteinExistence type="predicted"/>
<organism evidence="3 4">
    <name type="scientific">Motilibacter deserti</name>
    <dbReference type="NCBI Taxonomy" id="2714956"/>
    <lineage>
        <taxon>Bacteria</taxon>
        <taxon>Bacillati</taxon>
        <taxon>Actinomycetota</taxon>
        <taxon>Actinomycetes</taxon>
        <taxon>Motilibacterales</taxon>
        <taxon>Motilibacteraceae</taxon>
        <taxon>Motilibacter</taxon>
    </lineage>
</organism>
<dbReference type="Proteomes" id="UP000800981">
    <property type="component" value="Unassembled WGS sequence"/>
</dbReference>
<protein>
    <submittedName>
        <fullName evidence="3">Uncharacterized protein</fullName>
    </submittedName>
</protein>
<name>A0ABX0GPE8_9ACTN</name>
<feature type="region of interest" description="Disordered" evidence="1">
    <location>
        <begin position="32"/>
        <end position="136"/>
    </location>
</feature>
<comment type="caution">
    <text evidence="3">The sequence shown here is derived from an EMBL/GenBank/DDBJ whole genome shotgun (WGS) entry which is preliminary data.</text>
</comment>
<evidence type="ECO:0000313" key="3">
    <source>
        <dbReference type="EMBL" id="NHC12709.1"/>
    </source>
</evidence>
<evidence type="ECO:0000256" key="2">
    <source>
        <dbReference type="SAM" id="SignalP"/>
    </source>
</evidence>
<accession>A0ABX0GPE8</accession>
<feature type="compositionally biased region" description="Low complexity" evidence="1">
    <location>
        <begin position="34"/>
        <end position="57"/>
    </location>
</feature>
<evidence type="ECO:0000256" key="1">
    <source>
        <dbReference type="SAM" id="MobiDB-lite"/>
    </source>
</evidence>
<reference evidence="3 4" key="1">
    <citation type="submission" date="2020-03" db="EMBL/GenBank/DDBJ databases">
        <title>Two novel Motilibacter sp.</title>
        <authorList>
            <person name="Liu S."/>
        </authorList>
    </citation>
    <scope>NUCLEOTIDE SEQUENCE [LARGE SCALE GENOMIC DNA]</scope>
    <source>
        <strain evidence="3 4">E257</strain>
    </source>
</reference>
<dbReference type="PROSITE" id="PS51257">
    <property type="entry name" value="PROKAR_LIPOPROTEIN"/>
    <property type="match status" value="1"/>
</dbReference>
<feature type="compositionally biased region" description="Gly residues" evidence="1">
    <location>
        <begin position="123"/>
        <end position="135"/>
    </location>
</feature>